<dbReference type="EMBL" id="DF820456">
    <property type="protein sequence ID" value="GAK50722.1"/>
    <property type="molecule type" value="Genomic_DNA"/>
</dbReference>
<evidence type="ECO:0000313" key="2">
    <source>
        <dbReference type="Proteomes" id="UP000030700"/>
    </source>
</evidence>
<gene>
    <name evidence="1" type="ORF">U14_01955</name>
</gene>
<sequence>MNSVQEIERAILQLPKPDMRVLRGWFNDLDAEMWDQEFEEDVLSGRLDMLAQQALADLSAGRCNAL</sequence>
<proteinExistence type="predicted"/>
<evidence type="ECO:0000313" key="1">
    <source>
        <dbReference type="EMBL" id="GAK50722.1"/>
    </source>
</evidence>
<organism evidence="1">
    <name type="scientific">Candidatus Moduliflexus flocculans</name>
    <dbReference type="NCBI Taxonomy" id="1499966"/>
    <lineage>
        <taxon>Bacteria</taxon>
        <taxon>Candidatus Moduliflexota</taxon>
        <taxon>Candidatus Moduliflexia</taxon>
        <taxon>Candidatus Moduliflexales</taxon>
        <taxon>Candidatus Moduliflexaceae</taxon>
    </lineage>
</organism>
<reference evidence="1" key="1">
    <citation type="journal article" date="2015" name="PeerJ">
        <title>First genomic representation of candidate bacterial phylum KSB3 points to enhanced environmental sensing as a trigger of wastewater bulking.</title>
        <authorList>
            <person name="Sekiguchi Y."/>
            <person name="Ohashi A."/>
            <person name="Parks D.H."/>
            <person name="Yamauchi T."/>
            <person name="Tyson G.W."/>
            <person name="Hugenholtz P."/>
        </authorList>
    </citation>
    <scope>NUCLEOTIDE SEQUENCE [LARGE SCALE GENOMIC DNA]</scope>
</reference>
<dbReference type="Proteomes" id="UP000030700">
    <property type="component" value="Unassembled WGS sequence"/>
</dbReference>
<protein>
    <submittedName>
        <fullName evidence="1">Uncharacterized protein</fullName>
    </submittedName>
</protein>
<dbReference type="HOGENOM" id="CLU_193486_0_0_0"/>
<accession>A0A0S6VTG6</accession>
<dbReference type="AlphaFoldDB" id="A0A0S6VTG6"/>
<name>A0A0S6VTG6_9BACT</name>
<dbReference type="STRING" id="1499966.U14_01955"/>
<keyword evidence="2" id="KW-1185">Reference proteome</keyword>